<dbReference type="PANTHER" id="PTHR46586:SF3">
    <property type="entry name" value="ANKYRIN REPEAT-CONTAINING PROTEIN"/>
    <property type="match status" value="1"/>
</dbReference>
<dbReference type="SUPFAM" id="SSF48403">
    <property type="entry name" value="Ankyrin repeat"/>
    <property type="match status" value="1"/>
</dbReference>
<evidence type="ECO:0000313" key="1">
    <source>
        <dbReference type="EMBL" id="QHT00508.1"/>
    </source>
</evidence>
<dbReference type="InterPro" id="IPR036770">
    <property type="entry name" value="Ankyrin_rpt-contain_sf"/>
</dbReference>
<dbReference type="InterPro" id="IPR002110">
    <property type="entry name" value="Ankyrin_rpt"/>
</dbReference>
<dbReference type="PANTHER" id="PTHR46586">
    <property type="entry name" value="ANKYRIN REPEAT-CONTAINING PROTEIN"/>
    <property type="match status" value="1"/>
</dbReference>
<dbReference type="EMBL" id="MN739356">
    <property type="protein sequence ID" value="QHT00508.1"/>
    <property type="molecule type" value="Genomic_DNA"/>
</dbReference>
<evidence type="ECO:0008006" key="2">
    <source>
        <dbReference type="Google" id="ProtNLM"/>
    </source>
</evidence>
<dbReference type="Pfam" id="PF12796">
    <property type="entry name" value="Ank_2"/>
    <property type="match status" value="1"/>
</dbReference>
<name>A0A6C0C7H1_9ZZZZ</name>
<proteinExistence type="predicted"/>
<dbReference type="AlphaFoldDB" id="A0A6C0C7H1"/>
<sequence length="468" mass="53949">MPLIEAEFKKILGDTKFFRMQYHTNLHKYSLELLFDGHEIPNKYIIIENKIMYYYPKIYKMLGQRGDLQLIRKILHINHNIFGWDNAEYIMQGAAKVGHVYILRWMVQSGYRRFSSATRYAAEGNQLKTLKWLIDNNFGIDGLAVSYAGKEGHMNIIKFLIENDENCTLRSYAAAEKGRLDIVKYFYSLDPDSLRNVGDAAINSGYLDILKFAYENGYEYESHTICPHPHILTWLIDNGYVKSNINTSELVAYSGNLESLQLLYHNNFIVRNEIVFIAALSSGNILMIEWLHNINCPFNENIPDLARSLAILKLLVEWGYQVDKVNLSMVASNGDLECLQYLYAHGCKLSSEIISSAASNGHLHVIVWCREQGCPWDADACRITVRNHNLDVLRWLRGFDRNTCGLESKETEICPWNEDVCLEAIKLGHVAILKFALENGCQASYKTYRANAKSKNRVIDNYVYKYRR</sequence>
<dbReference type="Gene3D" id="1.25.40.20">
    <property type="entry name" value="Ankyrin repeat-containing domain"/>
    <property type="match status" value="1"/>
</dbReference>
<organism evidence="1">
    <name type="scientific">viral metagenome</name>
    <dbReference type="NCBI Taxonomy" id="1070528"/>
    <lineage>
        <taxon>unclassified sequences</taxon>
        <taxon>metagenomes</taxon>
        <taxon>organismal metagenomes</taxon>
    </lineage>
</organism>
<protein>
    <recommendedName>
        <fullName evidence="2">Ankyrin repeat protein</fullName>
    </recommendedName>
</protein>
<dbReference type="InterPro" id="IPR052050">
    <property type="entry name" value="SecEffector_AnkRepeat"/>
</dbReference>
<reference evidence="1" key="1">
    <citation type="journal article" date="2020" name="Nature">
        <title>Giant virus diversity and host interactions through global metagenomics.</title>
        <authorList>
            <person name="Schulz F."/>
            <person name="Roux S."/>
            <person name="Paez-Espino D."/>
            <person name="Jungbluth S."/>
            <person name="Walsh D.A."/>
            <person name="Denef V.J."/>
            <person name="McMahon K.D."/>
            <person name="Konstantinidis K.T."/>
            <person name="Eloe-Fadrosh E.A."/>
            <person name="Kyrpides N.C."/>
            <person name="Woyke T."/>
        </authorList>
    </citation>
    <scope>NUCLEOTIDE SEQUENCE</scope>
    <source>
        <strain evidence="1">GVMAG-M-3300020192-26</strain>
    </source>
</reference>
<accession>A0A6C0C7H1</accession>